<name>A0A0N9WW26_PSEFL</name>
<proteinExistence type="predicted"/>
<organism evidence="2 3">
    <name type="scientific">Pseudomonas fluorescens</name>
    <dbReference type="NCBI Taxonomy" id="294"/>
    <lineage>
        <taxon>Bacteria</taxon>
        <taxon>Pseudomonadati</taxon>
        <taxon>Pseudomonadota</taxon>
        <taxon>Gammaproteobacteria</taxon>
        <taxon>Pseudomonadales</taxon>
        <taxon>Pseudomonadaceae</taxon>
        <taxon>Pseudomonas</taxon>
    </lineage>
</organism>
<reference evidence="2 3" key="2">
    <citation type="journal article" date="2018" name="Nature">
        <title>Mutant phenotypes for thousands of bacterial genes of unknown function.</title>
        <authorList>
            <person name="Price M.N."/>
            <person name="Wetmore K.M."/>
            <person name="Waters R.J."/>
            <person name="Callaghan M."/>
            <person name="Ray J."/>
            <person name="Liu H."/>
            <person name="Kuehl J.V."/>
            <person name="Melnyk R.A."/>
            <person name="Lamson J.S."/>
            <person name="Suh Y."/>
            <person name="Carlson H.K."/>
            <person name="Esquivel Z."/>
            <person name="Sadeeshkumar H."/>
            <person name="Chakraborty R."/>
            <person name="Zane G.M."/>
            <person name="Rubin B.E."/>
            <person name="Wall J.D."/>
            <person name="Visel A."/>
            <person name="Bristow J."/>
            <person name="Blow M.J."/>
            <person name="Arkin A.P."/>
            <person name="Deutschbauer A.M."/>
        </authorList>
    </citation>
    <scope>NUCLEOTIDE SEQUENCE [LARGE SCALE GENOMIC DNA]</scope>
    <source>
        <strain evidence="2 3">FW300-N2C3</strain>
    </source>
</reference>
<accession>A0A0N9WW26</accession>
<protein>
    <recommendedName>
        <fullName evidence="4">Toxin</fullName>
    </recommendedName>
</protein>
<dbReference type="InterPro" id="IPR018003">
    <property type="entry name" value="Insecticidal_toxin/plasmid_vir"/>
</dbReference>
<sequence length="1132" mass="125565">MERLDIQSVFDIVRQPKGLFCQRLAKFSDADGELAYDNALCYAVQIARLYREKQVTSDSARPASKRTGVRALVDIGPSYPNLFKERWDEFCKVGALAAVDSPVAYLSALYRLATTSLEEENTGDASKKIRLDVRRPDIKTLLIDQQATFKPLPMLDIANTVLSQGIERYLSGTPSAGTPLHRLFAAKYYPFSFPYTHAHHQCQLGLSQKKLMLGEINYLISPQLPVTGGNNYGRGQQHPTVAQQLFAGLSVEQYGVLTRSTPFSTYYISHSQLVQGWQGPSISNLNLFEARSTSYLLPQQEVIKRAEPEAHEIATSGGAMSTQVTLAFSKSGEADKDTVLSFGVRRIRENTNYAINRYSPVKAQPACTYIQYLPADNAGASLQVSPGYQVTFDMLVATLGADNSTQLLEKQRFTLALDEAYVLTGPEQEFFRTYYGMEVMTLNTASLSNLNTFMARTGLNADQVEALLSQRSQRPRLSANCPSLNPLVNGVQFNLPYPHASHYGACYVNGVGSDRFDASAENPDFDRFDNSMGLKETFEDGRSEWSITKTSLNRFDRLQRMIRLQRWMNIPFAELDTLVVSAIRGCGENNLDMALNGDVMRVLGLFRYFSSHYQITAEEFAAFFHHLPPYATGDRTPLFDQVFNSPSLFDTPFVLDQQAFDLTSADPADQKTAYQLCAGLGVQLTEGSLLQLANITIAHVGPLTRSLETVSSLYRQARIARMLDLSIEDYCALLDLLGGEAYQKNLATGRFRLGGGAPDIADILMHMDWAVTWLRDTKRKVGDVRRLLSRDPYEFLPLQTLLERLNRLAAELTPALVSPSELDRLSLPVKDDQNADIAWRALLRTRLLNDQGLVTGGYPYPETLEDTTVQMIDRTLAQVLQPLHLSNDVKTSIQAKLGECLVNGYARQLQLLEGLLQDTLGLPMALAESVVQWSNNTTHGLLSEVLAMPTQGQNTALTERFQPLLCHAAVARHLGISERALRTFLREPAWLGLANNASNLTLASLYYLERYGLLLDTLGKSEAEWLAYLALANSPDKARKAKDRAATINDSANTALAQLLGWQPGEVKTLCDTLPDGRATQWLQMEWVYRCQQVCQTTGLGAASVLLCAGVSAYSNSTSWLPLGEAMMAASR</sequence>
<evidence type="ECO:0000256" key="1">
    <source>
        <dbReference type="ARBA" id="ARBA00023026"/>
    </source>
</evidence>
<keyword evidence="1" id="KW-0843">Virulence</keyword>
<dbReference type="AlphaFoldDB" id="A0A0N9WW26"/>
<dbReference type="Pfam" id="PF03538">
    <property type="entry name" value="VRP1"/>
    <property type="match status" value="1"/>
</dbReference>
<gene>
    <name evidence="2" type="ORF">AO356_23310</name>
</gene>
<dbReference type="Proteomes" id="UP000059425">
    <property type="component" value="Chromosome"/>
</dbReference>
<evidence type="ECO:0008006" key="4">
    <source>
        <dbReference type="Google" id="ProtNLM"/>
    </source>
</evidence>
<evidence type="ECO:0000313" key="2">
    <source>
        <dbReference type="EMBL" id="ALI09619.1"/>
    </source>
</evidence>
<evidence type="ECO:0000313" key="3">
    <source>
        <dbReference type="Proteomes" id="UP000059425"/>
    </source>
</evidence>
<dbReference type="EMBL" id="CP012831">
    <property type="protein sequence ID" value="ALI09619.1"/>
    <property type="molecule type" value="Genomic_DNA"/>
</dbReference>
<reference evidence="3" key="1">
    <citation type="submission" date="2015-09" db="EMBL/GenBank/DDBJ databases">
        <title>Whole genome sequence of Pseudomonas fluorescens FW300-N2C3.</title>
        <authorList>
            <person name="Ray J."/>
            <person name="Melnyk R."/>
            <person name="Deutschbauer A."/>
        </authorList>
    </citation>
    <scope>NUCLEOTIDE SEQUENCE [LARGE SCALE GENOMIC DNA]</scope>
    <source>
        <strain evidence="3">FW300-N2C3</strain>
    </source>
</reference>